<dbReference type="GO" id="GO:0016791">
    <property type="term" value="F:phosphatase activity"/>
    <property type="evidence" value="ECO:0007669"/>
    <property type="project" value="InterPro"/>
</dbReference>
<dbReference type="NCBIfam" id="TIGR02251">
    <property type="entry name" value="HIF-SF_euk"/>
    <property type="match status" value="1"/>
</dbReference>
<dbReference type="InterPro" id="IPR011948">
    <property type="entry name" value="Dullard_phosphatase"/>
</dbReference>
<dbReference type="InterPro" id="IPR036412">
    <property type="entry name" value="HAD-like_sf"/>
</dbReference>
<name>A0A812GQF7_9DINO</name>
<organism evidence="3 4">
    <name type="scientific">Symbiodinium natans</name>
    <dbReference type="NCBI Taxonomy" id="878477"/>
    <lineage>
        <taxon>Eukaryota</taxon>
        <taxon>Sar</taxon>
        <taxon>Alveolata</taxon>
        <taxon>Dinophyceae</taxon>
        <taxon>Suessiales</taxon>
        <taxon>Symbiodiniaceae</taxon>
        <taxon>Symbiodinium</taxon>
    </lineage>
</organism>
<protein>
    <submittedName>
        <fullName evidence="3">Ctdspl2b protein</fullName>
    </submittedName>
</protein>
<gene>
    <name evidence="3" type="primary">ctdspl2b</name>
    <name evidence="3" type="ORF">SNAT2548_LOCUS731</name>
</gene>
<comment type="caution">
    <text evidence="3">The sequence shown here is derived from an EMBL/GenBank/DDBJ whole genome shotgun (WGS) entry which is preliminary data.</text>
</comment>
<dbReference type="SMART" id="SM00577">
    <property type="entry name" value="CPDc"/>
    <property type="match status" value="1"/>
</dbReference>
<dbReference type="Pfam" id="PF03031">
    <property type="entry name" value="NIF"/>
    <property type="match status" value="1"/>
</dbReference>
<proteinExistence type="predicted"/>
<evidence type="ECO:0000313" key="3">
    <source>
        <dbReference type="EMBL" id="CAE6928004.1"/>
    </source>
</evidence>
<dbReference type="EMBL" id="CAJNDS010000035">
    <property type="protein sequence ID" value="CAE6928004.1"/>
    <property type="molecule type" value="Genomic_DNA"/>
</dbReference>
<dbReference type="CDD" id="cd07521">
    <property type="entry name" value="HAD_FCP1-like"/>
    <property type="match status" value="1"/>
</dbReference>
<feature type="domain" description="FCP1 homology" evidence="2">
    <location>
        <begin position="137"/>
        <end position="299"/>
    </location>
</feature>
<dbReference type="Gene3D" id="3.40.50.1000">
    <property type="entry name" value="HAD superfamily/HAD-like"/>
    <property type="match status" value="1"/>
</dbReference>
<reference evidence="3" key="1">
    <citation type="submission" date="2021-02" db="EMBL/GenBank/DDBJ databases">
        <authorList>
            <person name="Dougan E. K."/>
            <person name="Rhodes N."/>
            <person name="Thang M."/>
            <person name="Chan C."/>
        </authorList>
    </citation>
    <scope>NUCLEOTIDE SEQUENCE</scope>
</reference>
<evidence type="ECO:0000313" key="4">
    <source>
        <dbReference type="Proteomes" id="UP000604046"/>
    </source>
</evidence>
<dbReference type="PROSITE" id="PS50969">
    <property type="entry name" value="FCP1"/>
    <property type="match status" value="1"/>
</dbReference>
<feature type="region of interest" description="Disordered" evidence="1">
    <location>
        <begin position="26"/>
        <end position="52"/>
    </location>
</feature>
<dbReference type="PANTHER" id="PTHR12210">
    <property type="entry name" value="DULLARD PROTEIN PHOSPHATASE"/>
    <property type="match status" value="1"/>
</dbReference>
<dbReference type="InterPro" id="IPR050365">
    <property type="entry name" value="TIM50"/>
</dbReference>
<dbReference type="SUPFAM" id="SSF56784">
    <property type="entry name" value="HAD-like"/>
    <property type="match status" value="1"/>
</dbReference>
<dbReference type="OrthoDB" id="277011at2759"/>
<keyword evidence="4" id="KW-1185">Reference proteome</keyword>
<sequence>MPTTLTYVHTPQKLSYSQALRVEQEEPTLVTPPKDQWQHRQRQMPAQDEQMRHHPRSLLQMPGDGKVPTARQAHKSFTRNQVEEALRDVRILSPGGDATAWSWKELPEQVRNALRFLRGLSALPHSIGTRPFLPATWPEAKPTLVLDLDETLVHCCRGSSPIGLTRAPDLLVEFDDAAGTGRVYFRPFAQIFLEVISRFFEVVVFTASQQSYADQVVDALDPRRVFVSHRLYRQHCTEFHGAFFKELGLLGRSLSKCVLIDNSPVSVVCNTENSVLIRSWYGDMADQELLALREVLEDMRHSLTRGIGFDRYLSKPQALHDFLQVPLAVPLDSFDWHGHSGPGDSIPVKGRCEGVVS</sequence>
<dbReference type="InterPro" id="IPR023214">
    <property type="entry name" value="HAD_sf"/>
</dbReference>
<evidence type="ECO:0000256" key="1">
    <source>
        <dbReference type="SAM" id="MobiDB-lite"/>
    </source>
</evidence>
<accession>A0A812GQF7</accession>
<dbReference type="AlphaFoldDB" id="A0A812GQF7"/>
<dbReference type="Proteomes" id="UP000604046">
    <property type="component" value="Unassembled WGS sequence"/>
</dbReference>
<evidence type="ECO:0000259" key="2">
    <source>
        <dbReference type="PROSITE" id="PS50969"/>
    </source>
</evidence>
<dbReference type="InterPro" id="IPR004274">
    <property type="entry name" value="FCP1_dom"/>
</dbReference>